<feature type="compositionally biased region" description="Gly residues" evidence="1">
    <location>
        <begin position="23"/>
        <end position="35"/>
    </location>
</feature>
<evidence type="ECO:0000313" key="2">
    <source>
        <dbReference type="EMBL" id="GKT41082.1"/>
    </source>
</evidence>
<evidence type="ECO:0000256" key="1">
    <source>
        <dbReference type="SAM" id="MobiDB-lite"/>
    </source>
</evidence>
<gene>
    <name evidence="2" type="ORF">ColSpa_01263</name>
</gene>
<reference evidence="2 3" key="1">
    <citation type="submission" date="2022-03" db="EMBL/GenBank/DDBJ databases">
        <title>Genome data of Colletotrichum spp.</title>
        <authorList>
            <person name="Utami Y.D."/>
            <person name="Hiruma K."/>
        </authorList>
    </citation>
    <scope>NUCLEOTIDE SEQUENCE [LARGE SCALE GENOMIC DNA]</scope>
    <source>
        <strain evidence="2 3">MAFF 239500</strain>
    </source>
</reference>
<organism evidence="2 3">
    <name type="scientific">Colletotrichum spaethianum</name>
    <dbReference type="NCBI Taxonomy" id="700344"/>
    <lineage>
        <taxon>Eukaryota</taxon>
        <taxon>Fungi</taxon>
        <taxon>Dikarya</taxon>
        <taxon>Ascomycota</taxon>
        <taxon>Pezizomycotina</taxon>
        <taxon>Sordariomycetes</taxon>
        <taxon>Hypocreomycetidae</taxon>
        <taxon>Glomerellales</taxon>
        <taxon>Glomerellaceae</taxon>
        <taxon>Colletotrichum</taxon>
        <taxon>Colletotrichum spaethianum species complex</taxon>
    </lineage>
</organism>
<feature type="region of interest" description="Disordered" evidence="1">
    <location>
        <begin position="1"/>
        <end position="61"/>
    </location>
</feature>
<feature type="compositionally biased region" description="Polar residues" evidence="1">
    <location>
        <begin position="1"/>
        <end position="17"/>
    </location>
</feature>
<keyword evidence="3" id="KW-1185">Reference proteome</keyword>
<dbReference type="RefSeq" id="XP_049123432.1">
    <property type="nucleotide sequence ID" value="XM_049267475.1"/>
</dbReference>
<dbReference type="GeneID" id="73322065"/>
<proteinExistence type="predicted"/>
<accession>A0AA37LB31</accession>
<dbReference type="EMBL" id="BQXU01000002">
    <property type="protein sequence ID" value="GKT41082.1"/>
    <property type="molecule type" value="Genomic_DNA"/>
</dbReference>
<protein>
    <submittedName>
        <fullName evidence="2">Uncharacterized protein</fullName>
    </submittedName>
</protein>
<dbReference type="AlphaFoldDB" id="A0AA37LB31"/>
<comment type="caution">
    <text evidence="2">The sequence shown here is derived from an EMBL/GenBank/DDBJ whole genome shotgun (WGS) entry which is preliminary data.</text>
</comment>
<sequence>MAATTSQVPESLASHAQQKQRRGGGSGCCDGGGGSVPPKAVQAYGEKDRRDQAPAVANASQ</sequence>
<name>A0AA37LB31_9PEZI</name>
<dbReference type="Proteomes" id="UP001055115">
    <property type="component" value="Unassembled WGS sequence"/>
</dbReference>
<evidence type="ECO:0000313" key="3">
    <source>
        <dbReference type="Proteomes" id="UP001055115"/>
    </source>
</evidence>